<protein>
    <submittedName>
        <fullName evidence="8">Choline transport system permease protein OpuBB</fullName>
    </submittedName>
</protein>
<dbReference type="PANTHER" id="PTHR30177">
    <property type="entry name" value="GLYCINE BETAINE/L-PROLINE TRANSPORT SYSTEM PERMEASE PROTEIN PROW"/>
    <property type="match status" value="1"/>
</dbReference>
<evidence type="ECO:0000256" key="3">
    <source>
        <dbReference type="ARBA" id="ARBA00022692"/>
    </source>
</evidence>
<evidence type="ECO:0000256" key="6">
    <source>
        <dbReference type="RuleBase" id="RU363032"/>
    </source>
</evidence>
<sequence>MSFIEYMNTNWKDVLHALLEHIQISLASVIIAVLIAVPIGIILTRHNKIAKSILGAAGIIQTIPGLVMLGLGLMLFGLGNITAIIVLIAYAMLPIMQNTYTGIRELDKLYVEAARGIGMSDMQTLFKVEIPITLPSIIAGIRISLIYVISWATLAALIGAGGLGDLIWTGLSSYDTNMILAGAVPASLLAIAAGLIIDIIQKVVTPRGMKIKGGAK</sequence>
<reference evidence="8 9" key="1">
    <citation type="submission" date="2017-03" db="EMBL/GenBank/DDBJ databases">
        <title>Genome sequence of Clostridium oryzae DSM 28571.</title>
        <authorList>
            <person name="Poehlein A."/>
            <person name="Daniel R."/>
        </authorList>
    </citation>
    <scope>NUCLEOTIDE SEQUENCE [LARGE SCALE GENOMIC DNA]</scope>
    <source>
        <strain evidence="8 9">DSM 28571</strain>
    </source>
</reference>
<dbReference type="OrthoDB" id="34174at2"/>
<keyword evidence="5 6" id="KW-0472">Membrane</keyword>
<accession>A0A1V4IXZ6</accession>
<feature type="transmembrane region" description="Helical" evidence="6">
    <location>
        <begin position="179"/>
        <end position="200"/>
    </location>
</feature>
<dbReference type="STRING" id="1450648.CLORY_05130"/>
<dbReference type="Pfam" id="PF00528">
    <property type="entry name" value="BPD_transp_1"/>
    <property type="match status" value="1"/>
</dbReference>
<evidence type="ECO:0000256" key="5">
    <source>
        <dbReference type="ARBA" id="ARBA00023136"/>
    </source>
</evidence>
<evidence type="ECO:0000259" key="7">
    <source>
        <dbReference type="PROSITE" id="PS50928"/>
    </source>
</evidence>
<comment type="subcellular location">
    <subcellularLocation>
        <location evidence="6">Cell membrane</location>
        <topology evidence="6">Multi-pass membrane protein</topology>
    </subcellularLocation>
    <subcellularLocation>
        <location evidence="1">Membrane</location>
        <topology evidence="1">Multi-pass membrane protein</topology>
    </subcellularLocation>
</comment>
<name>A0A1V4IXZ6_9CLOT</name>
<keyword evidence="9" id="KW-1185">Reference proteome</keyword>
<evidence type="ECO:0000256" key="4">
    <source>
        <dbReference type="ARBA" id="ARBA00022989"/>
    </source>
</evidence>
<dbReference type="CDD" id="cd06261">
    <property type="entry name" value="TM_PBP2"/>
    <property type="match status" value="1"/>
</dbReference>
<evidence type="ECO:0000313" key="8">
    <source>
        <dbReference type="EMBL" id="OPJ64644.1"/>
    </source>
</evidence>
<dbReference type="AlphaFoldDB" id="A0A1V4IXZ6"/>
<evidence type="ECO:0000256" key="2">
    <source>
        <dbReference type="ARBA" id="ARBA00022448"/>
    </source>
</evidence>
<gene>
    <name evidence="8" type="primary">opuBB</name>
    <name evidence="8" type="ORF">CLORY_05130</name>
</gene>
<dbReference type="PROSITE" id="PS50928">
    <property type="entry name" value="ABC_TM1"/>
    <property type="match status" value="1"/>
</dbReference>
<proteinExistence type="inferred from homology"/>
<dbReference type="InterPro" id="IPR000515">
    <property type="entry name" value="MetI-like"/>
</dbReference>
<dbReference type="EMBL" id="MZGV01000003">
    <property type="protein sequence ID" value="OPJ64644.1"/>
    <property type="molecule type" value="Genomic_DNA"/>
</dbReference>
<evidence type="ECO:0000256" key="1">
    <source>
        <dbReference type="ARBA" id="ARBA00004141"/>
    </source>
</evidence>
<dbReference type="RefSeq" id="WP_079421967.1">
    <property type="nucleotide sequence ID" value="NZ_MZGV01000003.1"/>
</dbReference>
<dbReference type="InterPro" id="IPR035906">
    <property type="entry name" value="MetI-like_sf"/>
</dbReference>
<feature type="transmembrane region" description="Helical" evidence="6">
    <location>
        <begin position="53"/>
        <end position="75"/>
    </location>
</feature>
<feature type="transmembrane region" description="Helical" evidence="6">
    <location>
        <begin position="145"/>
        <end position="167"/>
    </location>
</feature>
<evidence type="ECO:0000313" key="9">
    <source>
        <dbReference type="Proteomes" id="UP000190080"/>
    </source>
</evidence>
<comment type="caution">
    <text evidence="8">The sequence shown here is derived from an EMBL/GenBank/DDBJ whole genome shotgun (WGS) entry which is preliminary data.</text>
</comment>
<dbReference type="PANTHER" id="PTHR30177:SF28">
    <property type="entry name" value="CHOLINE TRANSPORT SYSTEM PERMEASE PROTEIN OPUBB"/>
    <property type="match status" value="1"/>
</dbReference>
<dbReference type="FunFam" id="1.10.3720.10:FF:000001">
    <property type="entry name" value="Glycine betaine ABC transporter, permease"/>
    <property type="match status" value="1"/>
</dbReference>
<dbReference type="GO" id="GO:0005886">
    <property type="term" value="C:plasma membrane"/>
    <property type="evidence" value="ECO:0007669"/>
    <property type="project" value="UniProtKB-SubCell"/>
</dbReference>
<feature type="transmembrane region" description="Helical" evidence="6">
    <location>
        <begin position="81"/>
        <end position="100"/>
    </location>
</feature>
<dbReference type="GO" id="GO:0031460">
    <property type="term" value="P:glycine betaine transport"/>
    <property type="evidence" value="ECO:0007669"/>
    <property type="project" value="TreeGrafter"/>
</dbReference>
<keyword evidence="3 6" id="KW-0812">Transmembrane</keyword>
<dbReference type="GO" id="GO:0055085">
    <property type="term" value="P:transmembrane transport"/>
    <property type="evidence" value="ECO:0007669"/>
    <property type="project" value="InterPro"/>
</dbReference>
<organism evidence="8 9">
    <name type="scientific">Clostridium oryzae</name>
    <dbReference type="NCBI Taxonomy" id="1450648"/>
    <lineage>
        <taxon>Bacteria</taxon>
        <taxon>Bacillati</taxon>
        <taxon>Bacillota</taxon>
        <taxon>Clostridia</taxon>
        <taxon>Eubacteriales</taxon>
        <taxon>Clostridiaceae</taxon>
        <taxon>Clostridium</taxon>
    </lineage>
</organism>
<feature type="transmembrane region" description="Helical" evidence="6">
    <location>
        <begin position="22"/>
        <end position="41"/>
    </location>
</feature>
<keyword evidence="4 6" id="KW-1133">Transmembrane helix</keyword>
<dbReference type="SUPFAM" id="SSF161098">
    <property type="entry name" value="MetI-like"/>
    <property type="match status" value="1"/>
</dbReference>
<dbReference type="InterPro" id="IPR051204">
    <property type="entry name" value="ABC_transp_perm/SBD"/>
</dbReference>
<keyword evidence="2 6" id="KW-0813">Transport</keyword>
<dbReference type="Gene3D" id="1.10.3720.10">
    <property type="entry name" value="MetI-like"/>
    <property type="match status" value="1"/>
</dbReference>
<dbReference type="Proteomes" id="UP000190080">
    <property type="component" value="Unassembled WGS sequence"/>
</dbReference>
<feature type="domain" description="ABC transmembrane type-1" evidence="7">
    <location>
        <begin position="18"/>
        <end position="201"/>
    </location>
</feature>
<comment type="similarity">
    <text evidence="6">Belongs to the binding-protein-dependent transport system permease family.</text>
</comment>